<evidence type="ECO:0000256" key="8">
    <source>
        <dbReference type="ARBA" id="ARBA00023239"/>
    </source>
</evidence>
<dbReference type="InterPro" id="IPR018338">
    <property type="entry name" value="Carbonic_anhydrase_a-class_CS"/>
</dbReference>
<feature type="chain" id="PRO_5025098577" description="Carbonic anhydrase" evidence="10">
    <location>
        <begin position="24"/>
        <end position="249"/>
    </location>
</feature>
<evidence type="ECO:0000256" key="4">
    <source>
        <dbReference type="ARBA" id="ARBA00012925"/>
    </source>
</evidence>
<dbReference type="GO" id="GO:0008270">
    <property type="term" value="F:zinc ion binding"/>
    <property type="evidence" value="ECO:0007669"/>
    <property type="project" value="UniProtKB-UniRule"/>
</dbReference>
<evidence type="ECO:0000256" key="7">
    <source>
        <dbReference type="ARBA" id="ARBA00022833"/>
    </source>
</evidence>
<dbReference type="RefSeq" id="WP_197714357.1">
    <property type="nucleotide sequence ID" value="NZ_AP018933.1"/>
</dbReference>
<evidence type="ECO:0000256" key="9">
    <source>
        <dbReference type="ARBA" id="ARBA00048348"/>
    </source>
</evidence>
<organism evidence="12 13">
    <name type="scientific">Zymobacter palmae</name>
    <dbReference type="NCBI Taxonomy" id="33074"/>
    <lineage>
        <taxon>Bacteria</taxon>
        <taxon>Pseudomonadati</taxon>
        <taxon>Pseudomonadota</taxon>
        <taxon>Gammaproteobacteria</taxon>
        <taxon>Oceanospirillales</taxon>
        <taxon>Halomonadaceae</taxon>
        <taxon>Zymobacter group</taxon>
        <taxon>Zymobacter</taxon>
    </lineage>
</organism>
<sequence>MMHPVRTLLSATLLACMTLPAYASESAHWGYTGDGSPEHWGDVDTRFAECKMGHNQSPINIRRSEHTRHAPLALKLGSGEQKIVNNGHTVEVVPEGGKPTQLTLDGDVYTLQQFHFHTPSENTLDGKQFPLEGHFVFMHDAQPLVLAVMYEDGAPSKALVPFINQLKNVPHEETALAQPVDLKALLPQSLHYYRFSGSLTTPPCSEGVIWLVLDHHVKLSLAQLGAFEQAIGQHNNRPVQPLNGRVITD</sequence>
<comment type="similarity">
    <text evidence="3 10">Belongs to the alpha-carbonic anhydrase family.</text>
</comment>
<comment type="function">
    <text evidence="2 10">Reversible hydration of carbon dioxide.</text>
</comment>
<protein>
    <recommendedName>
        <fullName evidence="5 10">Carbonic anhydrase</fullName>
        <ecNumber evidence="4 10">4.2.1.1</ecNumber>
    </recommendedName>
</protein>
<dbReference type="GO" id="GO:0004089">
    <property type="term" value="F:carbonate dehydratase activity"/>
    <property type="evidence" value="ECO:0007669"/>
    <property type="project" value="UniProtKB-UniRule"/>
</dbReference>
<dbReference type="Proteomes" id="UP000267342">
    <property type="component" value="Chromosome"/>
</dbReference>
<dbReference type="PROSITE" id="PS51144">
    <property type="entry name" value="ALPHA_CA_2"/>
    <property type="match status" value="1"/>
</dbReference>
<dbReference type="SMART" id="SM01057">
    <property type="entry name" value="Carb_anhydrase"/>
    <property type="match status" value="1"/>
</dbReference>
<reference evidence="12 13" key="1">
    <citation type="submission" date="2018-09" db="EMBL/GenBank/DDBJ databases">
        <title>Zymobacter palmae IAM14233 (=T109) whole genome analysis.</title>
        <authorList>
            <person name="Yanase H."/>
        </authorList>
    </citation>
    <scope>NUCLEOTIDE SEQUENCE [LARGE SCALE GENOMIC DNA]</scope>
    <source>
        <strain evidence="12 13">IAM14233</strain>
    </source>
</reference>
<dbReference type="InterPro" id="IPR036398">
    <property type="entry name" value="CA_dom_sf"/>
</dbReference>
<evidence type="ECO:0000313" key="12">
    <source>
        <dbReference type="EMBL" id="BBG28930.1"/>
    </source>
</evidence>
<dbReference type="AlphaFoldDB" id="A0A348HBC8"/>
<accession>A0A348HBC8</accession>
<evidence type="ECO:0000256" key="2">
    <source>
        <dbReference type="ARBA" id="ARBA00002904"/>
    </source>
</evidence>
<dbReference type="PANTHER" id="PTHR18952:SF265">
    <property type="entry name" value="CARBONIC ANHYDRASE"/>
    <property type="match status" value="1"/>
</dbReference>
<dbReference type="InterPro" id="IPR001148">
    <property type="entry name" value="CA_dom"/>
</dbReference>
<keyword evidence="13" id="KW-1185">Reference proteome</keyword>
<dbReference type="InterPro" id="IPR023561">
    <property type="entry name" value="Carbonic_anhydrase_a-class"/>
</dbReference>
<dbReference type="Gene3D" id="3.10.200.10">
    <property type="entry name" value="Alpha carbonic anhydrase"/>
    <property type="match status" value="1"/>
</dbReference>
<keyword evidence="6 10" id="KW-0479">Metal-binding</keyword>
<dbReference type="InterPro" id="IPR041891">
    <property type="entry name" value="Alpha_CA_prokaryot-like"/>
</dbReference>
<comment type="cofactor">
    <cofactor evidence="1 10">
        <name>Zn(2+)</name>
        <dbReference type="ChEBI" id="CHEBI:29105"/>
    </cofactor>
</comment>
<evidence type="ECO:0000256" key="6">
    <source>
        <dbReference type="ARBA" id="ARBA00022723"/>
    </source>
</evidence>
<evidence type="ECO:0000259" key="11">
    <source>
        <dbReference type="PROSITE" id="PS51144"/>
    </source>
</evidence>
<evidence type="ECO:0000256" key="5">
    <source>
        <dbReference type="ARBA" id="ARBA00014628"/>
    </source>
</evidence>
<dbReference type="EC" id="4.2.1.1" evidence="4 10"/>
<dbReference type="PROSITE" id="PS00162">
    <property type="entry name" value="ALPHA_CA_1"/>
    <property type="match status" value="1"/>
</dbReference>
<evidence type="ECO:0000256" key="10">
    <source>
        <dbReference type="RuleBase" id="RU367011"/>
    </source>
</evidence>
<feature type="domain" description="Alpha-carbonic anhydrase" evidence="11">
    <location>
        <begin position="27"/>
        <end position="249"/>
    </location>
</feature>
<dbReference type="CDD" id="cd03124">
    <property type="entry name" value="alpha_CA_prokaryotic_like"/>
    <property type="match status" value="1"/>
</dbReference>
<proteinExistence type="inferred from homology"/>
<dbReference type="STRING" id="1123510.GCA_000620025_00220"/>
<evidence type="ECO:0000256" key="1">
    <source>
        <dbReference type="ARBA" id="ARBA00001947"/>
    </source>
</evidence>
<keyword evidence="10" id="KW-0732">Signal</keyword>
<evidence type="ECO:0000256" key="3">
    <source>
        <dbReference type="ARBA" id="ARBA00010718"/>
    </source>
</evidence>
<gene>
    <name evidence="12" type="ORF">ZBT109_0130</name>
</gene>
<dbReference type="EMBL" id="AP018933">
    <property type="protein sequence ID" value="BBG28930.1"/>
    <property type="molecule type" value="Genomic_DNA"/>
</dbReference>
<dbReference type="Pfam" id="PF00194">
    <property type="entry name" value="Carb_anhydrase"/>
    <property type="match status" value="1"/>
</dbReference>
<keyword evidence="8 10" id="KW-0456">Lyase</keyword>
<keyword evidence="7 10" id="KW-0862">Zinc</keyword>
<comment type="catalytic activity">
    <reaction evidence="9 10">
        <text>hydrogencarbonate + H(+) = CO2 + H2O</text>
        <dbReference type="Rhea" id="RHEA:10748"/>
        <dbReference type="ChEBI" id="CHEBI:15377"/>
        <dbReference type="ChEBI" id="CHEBI:15378"/>
        <dbReference type="ChEBI" id="CHEBI:16526"/>
        <dbReference type="ChEBI" id="CHEBI:17544"/>
        <dbReference type="EC" id="4.2.1.1"/>
    </reaction>
</comment>
<name>A0A348HBC8_9GAMM</name>
<dbReference type="SUPFAM" id="SSF51069">
    <property type="entry name" value="Carbonic anhydrase"/>
    <property type="match status" value="1"/>
</dbReference>
<evidence type="ECO:0000313" key="13">
    <source>
        <dbReference type="Proteomes" id="UP000267342"/>
    </source>
</evidence>
<feature type="signal peptide" evidence="10">
    <location>
        <begin position="1"/>
        <end position="23"/>
    </location>
</feature>
<dbReference type="PANTHER" id="PTHR18952">
    <property type="entry name" value="CARBONIC ANHYDRASE"/>
    <property type="match status" value="1"/>
</dbReference>
<dbReference type="KEGG" id="zpl:ZBT109_0130"/>